<gene>
    <name evidence="4" type="ORF">ACGRQ9_10755</name>
</gene>
<feature type="domain" description="CN hydrolase" evidence="3">
    <location>
        <begin position="2"/>
        <end position="248"/>
    </location>
</feature>
<dbReference type="InterPro" id="IPR036526">
    <property type="entry name" value="C-N_Hydrolase_sf"/>
</dbReference>
<dbReference type="Pfam" id="PF00795">
    <property type="entry name" value="CN_hydrolase"/>
    <property type="match status" value="1"/>
</dbReference>
<dbReference type="Proteomes" id="UP001607151">
    <property type="component" value="Unassembled WGS sequence"/>
</dbReference>
<name>A0ABW7IWA7_9VIBR</name>
<dbReference type="SUPFAM" id="SSF56317">
    <property type="entry name" value="Carbon-nitrogen hydrolase"/>
    <property type="match status" value="1"/>
</dbReference>
<evidence type="ECO:0000256" key="2">
    <source>
        <dbReference type="ARBA" id="ARBA00022801"/>
    </source>
</evidence>
<evidence type="ECO:0000256" key="1">
    <source>
        <dbReference type="ARBA" id="ARBA00010613"/>
    </source>
</evidence>
<reference evidence="4 5" key="1">
    <citation type="submission" date="2024-10" db="EMBL/GenBank/DDBJ databases">
        <authorList>
            <person name="Yibar A."/>
            <person name="Saticioglu I.B."/>
            <person name="Duman M."/>
            <person name="Ajmi N."/>
            <person name="Gurler F."/>
            <person name="Ay H."/>
            <person name="Onuk E."/>
            <person name="Guler S."/>
            <person name="Romalde J.L."/>
        </authorList>
    </citation>
    <scope>NUCLEOTIDE SEQUENCE [LARGE SCALE GENOMIC DNA]</scope>
    <source>
        <strain evidence="4 5">14-MA-B</strain>
    </source>
</reference>
<evidence type="ECO:0000259" key="3">
    <source>
        <dbReference type="PROSITE" id="PS50263"/>
    </source>
</evidence>
<dbReference type="GO" id="GO:0016787">
    <property type="term" value="F:hydrolase activity"/>
    <property type="evidence" value="ECO:0007669"/>
    <property type="project" value="UniProtKB-KW"/>
</dbReference>
<dbReference type="RefSeq" id="WP_394607898.1">
    <property type="nucleotide sequence ID" value="NZ_JBIHSN010000002.1"/>
</dbReference>
<dbReference type="InterPro" id="IPR003010">
    <property type="entry name" value="C-N_Hydrolase"/>
</dbReference>
<comment type="caution">
    <text evidence="4">The sequence shown here is derived from an EMBL/GenBank/DDBJ whole genome shotgun (WGS) entry which is preliminary data.</text>
</comment>
<dbReference type="InterPro" id="IPR045254">
    <property type="entry name" value="Nit1/2_C-N_Hydrolase"/>
</dbReference>
<proteinExistence type="inferred from homology"/>
<comment type="similarity">
    <text evidence="1">Belongs to the carbon-nitrogen hydrolase superfamily. NIT1/NIT2 family.</text>
</comment>
<dbReference type="PANTHER" id="PTHR23088">
    <property type="entry name" value="NITRILASE-RELATED"/>
    <property type="match status" value="1"/>
</dbReference>
<accession>A0ABW7IWA7</accession>
<dbReference type="EMBL" id="JBIHSN010000002">
    <property type="protein sequence ID" value="MFH0265937.1"/>
    <property type="molecule type" value="Genomic_DNA"/>
</dbReference>
<keyword evidence="2 4" id="KW-0378">Hydrolase</keyword>
<evidence type="ECO:0000313" key="5">
    <source>
        <dbReference type="Proteomes" id="UP001607151"/>
    </source>
</evidence>
<dbReference type="Gene3D" id="3.60.110.10">
    <property type="entry name" value="Carbon-nitrogen hydrolase"/>
    <property type="match status" value="1"/>
</dbReference>
<dbReference type="PROSITE" id="PS50263">
    <property type="entry name" value="CN_HYDROLASE"/>
    <property type="match status" value="1"/>
</dbReference>
<dbReference type="CDD" id="cd07572">
    <property type="entry name" value="nit"/>
    <property type="match status" value="1"/>
</dbReference>
<protein>
    <submittedName>
        <fullName evidence="4">Carbon-nitrogen hydrolase family protein</fullName>
    </submittedName>
</protein>
<sequence>MSKVALIQMTSGPEPQGNLAFVEKQLQSMQGQQVDWVVLPENAIILGQREDYHQHAEALANGPFQSALAKLACDYDVWLVVGSFPIRVGDDVKTTCLVFSSAGELEADYDKLHMFDVDVDDGHQRYRESETFLAGERVVVTQTPFANLGLSICYDLRFPELFQQLRAQGADVIVVPAAFTYVTGQAHWEPLLRARAIETQCWIVAVGQTGIHPCGRQTWGHSMVINPWGKIVECLPETAGYITVTIDSKINQDIRQRMPVMQHARFVRQLKPKQ</sequence>
<keyword evidence="5" id="KW-1185">Reference proteome</keyword>
<dbReference type="PANTHER" id="PTHR23088:SF27">
    <property type="entry name" value="DEAMINATED GLUTATHIONE AMIDASE"/>
    <property type="match status" value="1"/>
</dbReference>
<evidence type="ECO:0000313" key="4">
    <source>
        <dbReference type="EMBL" id="MFH0265937.1"/>
    </source>
</evidence>
<dbReference type="PROSITE" id="PS01227">
    <property type="entry name" value="UPF0012"/>
    <property type="match status" value="1"/>
</dbReference>
<organism evidence="4 5">
    <name type="scientific">Vibrio rumoiensis</name>
    <dbReference type="NCBI Taxonomy" id="76258"/>
    <lineage>
        <taxon>Bacteria</taxon>
        <taxon>Pseudomonadati</taxon>
        <taxon>Pseudomonadota</taxon>
        <taxon>Gammaproteobacteria</taxon>
        <taxon>Vibrionales</taxon>
        <taxon>Vibrionaceae</taxon>
        <taxon>Vibrio</taxon>
    </lineage>
</organism>
<dbReference type="InterPro" id="IPR001110">
    <property type="entry name" value="UPF0012_CS"/>
</dbReference>